<name>A0ACC0MHT0_RHOML</name>
<reference evidence="1" key="1">
    <citation type="submission" date="2022-02" db="EMBL/GenBank/DDBJ databases">
        <title>Plant Genome Project.</title>
        <authorList>
            <person name="Zhang R.-G."/>
        </authorList>
    </citation>
    <scope>NUCLEOTIDE SEQUENCE</scope>
    <source>
        <strain evidence="1">AT1</strain>
    </source>
</reference>
<keyword evidence="2" id="KW-1185">Reference proteome</keyword>
<gene>
    <name evidence="1" type="ORF">RHMOL_Rhmol09G0271800</name>
</gene>
<dbReference type="EMBL" id="CM046396">
    <property type="protein sequence ID" value="KAI8540550.1"/>
    <property type="molecule type" value="Genomic_DNA"/>
</dbReference>
<evidence type="ECO:0000313" key="2">
    <source>
        <dbReference type="Proteomes" id="UP001062846"/>
    </source>
</evidence>
<sequence>MGRKELKGVIDLCSPERSEGEVVVDLGGTPVRGVFCLKRKKANMREIEDREDCFILGFDPNDDSLDLPHIKVSKDLHNPNSPDLSVLAEKGQVACRDYPHPRHLCVKNCFEKTPHENHCGMFVSLLLVGCSAFVLFVIRLPLAKNGPEVMVIAMPLTMKHGSLRGRRRGDGKNELAYSSAMPIQLTTQKKLQREDAVKVEDLEHAEDFDVEYAAQGANESSKQSKSEKKSHKALLKLGMKPITGVSRVTFNRTKNIIFGEANIEDLSSWLQTQAAQQFRMPDFASVIAKSDISAPVARAQGDEEDKDSDETGVEPHDIDLVMTQAGVSKGKAVKALETCSGDRVSAIMAHNIDKLYDLP</sequence>
<organism evidence="1 2">
    <name type="scientific">Rhododendron molle</name>
    <name type="common">Chinese azalea</name>
    <name type="synonym">Azalea mollis</name>
    <dbReference type="NCBI Taxonomy" id="49168"/>
    <lineage>
        <taxon>Eukaryota</taxon>
        <taxon>Viridiplantae</taxon>
        <taxon>Streptophyta</taxon>
        <taxon>Embryophyta</taxon>
        <taxon>Tracheophyta</taxon>
        <taxon>Spermatophyta</taxon>
        <taxon>Magnoliopsida</taxon>
        <taxon>eudicotyledons</taxon>
        <taxon>Gunneridae</taxon>
        <taxon>Pentapetalae</taxon>
        <taxon>asterids</taxon>
        <taxon>Ericales</taxon>
        <taxon>Ericaceae</taxon>
        <taxon>Ericoideae</taxon>
        <taxon>Rhodoreae</taxon>
        <taxon>Rhododendron</taxon>
    </lineage>
</organism>
<proteinExistence type="predicted"/>
<dbReference type="Proteomes" id="UP001062846">
    <property type="component" value="Chromosome 9"/>
</dbReference>
<evidence type="ECO:0000313" key="1">
    <source>
        <dbReference type="EMBL" id="KAI8540550.1"/>
    </source>
</evidence>
<accession>A0ACC0MHT0</accession>
<protein>
    <submittedName>
        <fullName evidence="1">Uncharacterized protein</fullName>
    </submittedName>
</protein>
<comment type="caution">
    <text evidence="1">The sequence shown here is derived from an EMBL/GenBank/DDBJ whole genome shotgun (WGS) entry which is preliminary data.</text>
</comment>